<feature type="compositionally biased region" description="Polar residues" evidence="1">
    <location>
        <begin position="191"/>
        <end position="206"/>
    </location>
</feature>
<comment type="caution">
    <text evidence="2">The sequence shown here is derived from an EMBL/GenBank/DDBJ whole genome shotgun (WGS) entry which is preliminary data.</text>
</comment>
<dbReference type="AlphaFoldDB" id="A0A9W9CAF8"/>
<sequence>MSSRTANSSGRDGRTTRRRKSQELKALEKRLGCNASLLEQIPSTLDLEYYEGNLSLPCNQTALCASMLYIGTANTNERTVDVFAFLVKNNKVRRVEFSAYHADSQTYSSFCISEHWSTMLLRDEFKDKDFNQEHLAAVVKLVFIEKSNVEQPHIPFSENFLNDLTRACRRLQQAVKKADRPPESRPSSRSAATQSLSEQATYSSVGATKRRRLAQGTDRWADLRTALAEQKIAADEVASSNQQLGQIEQDISALQGERDQLLVVQEEQKEREAKTAARVEELWDEDEPIRKRSRV</sequence>
<dbReference type="EMBL" id="JAPEUX010000004">
    <property type="protein sequence ID" value="KAJ4353676.1"/>
    <property type="molecule type" value="Genomic_DNA"/>
</dbReference>
<evidence type="ECO:0000256" key="1">
    <source>
        <dbReference type="SAM" id="MobiDB-lite"/>
    </source>
</evidence>
<gene>
    <name evidence="2" type="ORF">N0V89_005406</name>
</gene>
<feature type="region of interest" description="Disordered" evidence="1">
    <location>
        <begin position="1"/>
        <end position="21"/>
    </location>
</feature>
<dbReference type="Proteomes" id="UP001140513">
    <property type="component" value="Unassembled WGS sequence"/>
</dbReference>
<accession>A0A9W9CAF8</accession>
<reference evidence="2" key="1">
    <citation type="submission" date="2022-10" db="EMBL/GenBank/DDBJ databases">
        <title>Tapping the CABI collections for fungal endophytes: first genome assemblies for Collariella, Neodidymelliopsis, Ascochyta clinopodiicola, Didymella pomorum, Didymosphaeria variabile, Neocosmospora piperis and Neocucurbitaria cava.</title>
        <authorList>
            <person name="Hill R."/>
        </authorList>
    </citation>
    <scope>NUCLEOTIDE SEQUENCE</scope>
    <source>
        <strain evidence="2">IMI 356815</strain>
    </source>
</reference>
<dbReference type="OrthoDB" id="3801364at2759"/>
<evidence type="ECO:0000313" key="3">
    <source>
        <dbReference type="Proteomes" id="UP001140513"/>
    </source>
</evidence>
<dbReference type="GeneID" id="80908936"/>
<feature type="region of interest" description="Disordered" evidence="1">
    <location>
        <begin position="173"/>
        <end position="210"/>
    </location>
</feature>
<keyword evidence="3" id="KW-1185">Reference proteome</keyword>
<protein>
    <submittedName>
        <fullName evidence="2">Uncharacterized protein</fullName>
    </submittedName>
</protein>
<feature type="compositionally biased region" description="Basic and acidic residues" evidence="1">
    <location>
        <begin position="11"/>
        <end position="21"/>
    </location>
</feature>
<evidence type="ECO:0000313" key="2">
    <source>
        <dbReference type="EMBL" id="KAJ4353676.1"/>
    </source>
</evidence>
<dbReference type="RefSeq" id="XP_056071450.1">
    <property type="nucleotide sequence ID" value="XM_056214183.1"/>
</dbReference>
<organism evidence="2 3">
    <name type="scientific">Didymosphaeria variabile</name>
    <dbReference type="NCBI Taxonomy" id="1932322"/>
    <lineage>
        <taxon>Eukaryota</taxon>
        <taxon>Fungi</taxon>
        <taxon>Dikarya</taxon>
        <taxon>Ascomycota</taxon>
        <taxon>Pezizomycotina</taxon>
        <taxon>Dothideomycetes</taxon>
        <taxon>Pleosporomycetidae</taxon>
        <taxon>Pleosporales</taxon>
        <taxon>Massarineae</taxon>
        <taxon>Didymosphaeriaceae</taxon>
        <taxon>Didymosphaeria</taxon>
    </lineage>
</organism>
<name>A0A9W9CAF8_9PLEO</name>
<proteinExistence type="predicted"/>